<reference evidence="1 2" key="1">
    <citation type="submission" date="2017-09" db="EMBL/GenBank/DDBJ databases">
        <authorList>
            <person name="Ehlers B."/>
            <person name="Leendertz F.H."/>
        </authorList>
    </citation>
    <scope>NUCLEOTIDE SEQUENCE [LARGE SCALE GENOMIC DNA]</scope>
    <source>
        <strain evidence="1 2">CGMCC 4.6857</strain>
    </source>
</reference>
<sequence>MTRVLIAGAGVAGLATRIALAARGIHAGLAERDPAPRDGGTGLYLPANAVRALGDLGLAGPLDIRDRTGGLLTSHGLD</sequence>
<dbReference type="RefSeq" id="WP_097327142.1">
    <property type="nucleotide sequence ID" value="NZ_OBDY01000027.1"/>
</dbReference>
<dbReference type="EMBL" id="OBDY01000027">
    <property type="protein sequence ID" value="SNY64628.1"/>
    <property type="molecule type" value="Genomic_DNA"/>
</dbReference>
<evidence type="ECO:0000313" key="1">
    <source>
        <dbReference type="EMBL" id="SNY64628.1"/>
    </source>
</evidence>
<protein>
    <recommendedName>
        <fullName evidence="3">FAD binding domain-containing protein</fullName>
    </recommendedName>
</protein>
<evidence type="ECO:0000313" key="2">
    <source>
        <dbReference type="Proteomes" id="UP000219612"/>
    </source>
</evidence>
<dbReference type="Gene3D" id="3.50.50.60">
    <property type="entry name" value="FAD/NAD(P)-binding domain"/>
    <property type="match status" value="1"/>
</dbReference>
<dbReference type="SUPFAM" id="SSF51905">
    <property type="entry name" value="FAD/NAD(P)-binding domain"/>
    <property type="match status" value="1"/>
</dbReference>
<keyword evidence="2" id="KW-1185">Reference proteome</keyword>
<dbReference type="InterPro" id="IPR036188">
    <property type="entry name" value="FAD/NAD-bd_sf"/>
</dbReference>
<gene>
    <name evidence="1" type="ORF">SAMN05421748_1275</name>
</gene>
<dbReference type="AlphaFoldDB" id="A0A285JWI5"/>
<proteinExistence type="predicted"/>
<dbReference type="Proteomes" id="UP000219612">
    <property type="component" value="Unassembled WGS sequence"/>
</dbReference>
<evidence type="ECO:0008006" key="3">
    <source>
        <dbReference type="Google" id="ProtNLM"/>
    </source>
</evidence>
<accession>A0A285JWI5</accession>
<organism evidence="1 2">
    <name type="scientific">Paractinoplanes atraurantiacus</name>
    <dbReference type="NCBI Taxonomy" id="1036182"/>
    <lineage>
        <taxon>Bacteria</taxon>
        <taxon>Bacillati</taxon>
        <taxon>Actinomycetota</taxon>
        <taxon>Actinomycetes</taxon>
        <taxon>Micromonosporales</taxon>
        <taxon>Micromonosporaceae</taxon>
        <taxon>Paractinoplanes</taxon>
    </lineage>
</organism>
<name>A0A285JWI5_9ACTN</name>